<dbReference type="EMBL" id="FMJY01000001">
    <property type="protein sequence ID" value="SCO78416.1"/>
    <property type="molecule type" value="Genomic_DNA"/>
</dbReference>
<dbReference type="Proteomes" id="UP000219369">
    <property type="component" value="Unassembled WGS sequence"/>
</dbReference>
<reference evidence="2" key="1">
    <citation type="submission" date="2016-09" db="EMBL/GenBank/DDBJ databases">
        <authorList>
            <person name="Guldener U."/>
        </authorList>
    </citation>
    <scope>NUCLEOTIDE SEQUENCE [LARGE SCALE GENOMIC DNA]</scope>
    <source>
        <strain evidence="2">V64-1</strain>
    </source>
</reference>
<sequence>MADGIRRVFTVMRDNPHPNVMQGV</sequence>
<evidence type="ECO:0000313" key="1">
    <source>
        <dbReference type="EMBL" id="SCO78416.1"/>
    </source>
</evidence>
<name>A0A2H3SPM2_FUSOX</name>
<proteinExistence type="predicted"/>
<accession>A0A2H3SPM2</accession>
<protein>
    <submittedName>
        <fullName evidence="1">Uncharacterized protein</fullName>
    </submittedName>
</protein>
<gene>
    <name evidence="1" type="ORF">FRV6_02629</name>
</gene>
<evidence type="ECO:0000313" key="2">
    <source>
        <dbReference type="Proteomes" id="UP000219369"/>
    </source>
</evidence>
<organism evidence="1 2">
    <name type="scientific">Fusarium oxysporum</name>
    <name type="common">Fusarium vascular wilt</name>
    <dbReference type="NCBI Taxonomy" id="5507"/>
    <lineage>
        <taxon>Eukaryota</taxon>
        <taxon>Fungi</taxon>
        <taxon>Dikarya</taxon>
        <taxon>Ascomycota</taxon>
        <taxon>Pezizomycotina</taxon>
        <taxon>Sordariomycetes</taxon>
        <taxon>Hypocreomycetidae</taxon>
        <taxon>Hypocreales</taxon>
        <taxon>Nectriaceae</taxon>
        <taxon>Fusarium</taxon>
        <taxon>Fusarium oxysporum species complex</taxon>
    </lineage>
</organism>
<dbReference type="AlphaFoldDB" id="A0A2H3SPM2"/>